<reference evidence="2 3" key="1">
    <citation type="submission" date="2019-05" db="EMBL/GenBank/DDBJ databases">
        <authorList>
            <person name="Farhan Ul Haque M."/>
        </authorList>
    </citation>
    <scope>NUCLEOTIDE SEQUENCE [LARGE SCALE GENOMIC DNA]</scope>
    <source>
        <strain evidence="2">2</strain>
    </source>
</reference>
<name>A0A8B6M411_METTU</name>
<dbReference type="Proteomes" id="UP000485880">
    <property type="component" value="Unassembled WGS sequence"/>
</dbReference>
<keyword evidence="1" id="KW-1133">Transmembrane helix</keyword>
<evidence type="ECO:0000313" key="2">
    <source>
        <dbReference type="EMBL" id="VTZ48862.1"/>
    </source>
</evidence>
<evidence type="ECO:0000256" key="1">
    <source>
        <dbReference type="SAM" id="Phobius"/>
    </source>
</evidence>
<dbReference type="AlphaFoldDB" id="A0A8B6M411"/>
<comment type="caution">
    <text evidence="2">The sequence shown here is derived from an EMBL/GenBank/DDBJ whole genome shotgun (WGS) entry which is preliminary data.</text>
</comment>
<organism evidence="2 3">
    <name type="scientific">Methylocella tundrae</name>
    <dbReference type="NCBI Taxonomy" id="227605"/>
    <lineage>
        <taxon>Bacteria</taxon>
        <taxon>Pseudomonadati</taxon>
        <taxon>Pseudomonadota</taxon>
        <taxon>Alphaproteobacteria</taxon>
        <taxon>Hyphomicrobiales</taxon>
        <taxon>Beijerinckiaceae</taxon>
        <taxon>Methylocella</taxon>
    </lineage>
</organism>
<gene>
    <name evidence="2" type="ORF">MPC4_110162</name>
</gene>
<protein>
    <submittedName>
        <fullName evidence="2">Uncharacterized protein</fullName>
    </submittedName>
</protein>
<accession>A0A8B6M411</accession>
<evidence type="ECO:0000313" key="3">
    <source>
        <dbReference type="Proteomes" id="UP000485880"/>
    </source>
</evidence>
<feature type="transmembrane region" description="Helical" evidence="1">
    <location>
        <begin position="12"/>
        <end position="33"/>
    </location>
</feature>
<keyword evidence="1" id="KW-0472">Membrane</keyword>
<sequence length="55" mass="5950">MGIVTVPVPGSALWRLFSTMSKIAIVTFAPFYLSIATGVQSQNVHIVNALWCSLL</sequence>
<keyword evidence="3" id="KW-1185">Reference proteome</keyword>
<keyword evidence="1" id="KW-0812">Transmembrane</keyword>
<proteinExistence type="predicted"/>
<dbReference type="EMBL" id="CABFMQ020000013">
    <property type="protein sequence ID" value="VTZ48862.1"/>
    <property type="molecule type" value="Genomic_DNA"/>
</dbReference>